<dbReference type="AlphaFoldDB" id="W1PQI3"/>
<evidence type="ECO:0000313" key="2">
    <source>
        <dbReference type="EMBL" id="ERN10059.1"/>
    </source>
</evidence>
<evidence type="ECO:0000313" key="3">
    <source>
        <dbReference type="Proteomes" id="UP000017836"/>
    </source>
</evidence>
<reference evidence="3" key="1">
    <citation type="journal article" date="2013" name="Science">
        <title>The Amborella genome and the evolution of flowering plants.</title>
        <authorList>
            <consortium name="Amborella Genome Project"/>
        </authorList>
    </citation>
    <scope>NUCLEOTIDE SEQUENCE [LARGE SCALE GENOMIC DNA]</scope>
</reference>
<protein>
    <submittedName>
        <fullName evidence="2">Uncharacterized protein</fullName>
    </submittedName>
</protein>
<sequence>MLDNEEVMDDVHAKEEDKNAKVEGMEAQSHENLLASNMGLALVEVDTSPPLNVIPQEILPQEVLHVMLLPDDPNLQASPIGDSDGQDEPHSTRTFNLVHFVSIVSSRVNFVLYTDAQYMHCNWDNDAQP</sequence>
<dbReference type="Gramene" id="ERN10059">
    <property type="protein sequence ID" value="ERN10059"/>
    <property type="gene ID" value="AMTR_s00013p00253300"/>
</dbReference>
<dbReference type="Proteomes" id="UP000017836">
    <property type="component" value="Unassembled WGS sequence"/>
</dbReference>
<proteinExistence type="predicted"/>
<keyword evidence="3" id="KW-1185">Reference proteome</keyword>
<feature type="region of interest" description="Disordered" evidence="1">
    <location>
        <begin position="1"/>
        <end position="26"/>
    </location>
</feature>
<name>W1PQI3_AMBTC</name>
<dbReference type="EMBL" id="KI392979">
    <property type="protein sequence ID" value="ERN10059.1"/>
    <property type="molecule type" value="Genomic_DNA"/>
</dbReference>
<organism evidence="2 3">
    <name type="scientific">Amborella trichopoda</name>
    <dbReference type="NCBI Taxonomy" id="13333"/>
    <lineage>
        <taxon>Eukaryota</taxon>
        <taxon>Viridiplantae</taxon>
        <taxon>Streptophyta</taxon>
        <taxon>Embryophyta</taxon>
        <taxon>Tracheophyta</taxon>
        <taxon>Spermatophyta</taxon>
        <taxon>Magnoliopsida</taxon>
        <taxon>Amborellales</taxon>
        <taxon>Amborellaceae</taxon>
        <taxon>Amborella</taxon>
    </lineage>
</organism>
<accession>W1PQI3</accession>
<feature type="compositionally biased region" description="Basic and acidic residues" evidence="1">
    <location>
        <begin position="9"/>
        <end position="24"/>
    </location>
</feature>
<evidence type="ECO:0000256" key="1">
    <source>
        <dbReference type="SAM" id="MobiDB-lite"/>
    </source>
</evidence>
<dbReference type="HOGENOM" id="CLU_1951665_0_0_1"/>
<gene>
    <name evidence="2" type="ORF">AMTR_s00013p00253300</name>
</gene>